<keyword evidence="11 17" id="KW-1133">Transmembrane helix</keyword>
<evidence type="ECO:0000256" key="16">
    <source>
        <dbReference type="ARBA" id="ARBA00049551"/>
    </source>
</evidence>
<evidence type="ECO:0000256" key="5">
    <source>
        <dbReference type="ARBA" id="ARBA00021006"/>
    </source>
</evidence>
<evidence type="ECO:0000313" key="20">
    <source>
        <dbReference type="EMBL" id="UZZ43683.1"/>
    </source>
</evidence>
<keyword evidence="6 17" id="KW-0813">Transport</keyword>
<feature type="transmembrane region" description="Helical" evidence="17">
    <location>
        <begin position="297"/>
        <end position="318"/>
    </location>
</feature>
<reference evidence="20" key="1">
    <citation type="submission" date="2021-11" db="EMBL/GenBank/DDBJ databases">
        <authorList>
            <person name="Ge X.-Y."/>
            <person name="Peng L."/>
            <person name="Sun C.-H."/>
            <person name="Wang B.-X."/>
        </authorList>
    </citation>
    <scope>NUCLEOTIDE SEQUENCE</scope>
</reference>
<dbReference type="AlphaFoldDB" id="A0A9E8LNK5"/>
<evidence type="ECO:0000256" key="15">
    <source>
        <dbReference type="ARBA" id="ARBA00023136"/>
    </source>
</evidence>
<feature type="transmembrane region" description="Helical" evidence="17">
    <location>
        <begin position="268"/>
        <end position="291"/>
    </location>
</feature>
<dbReference type="RefSeq" id="YP_010585947.1">
    <property type="nucleotide sequence ID" value="NC_069237.1"/>
</dbReference>
<dbReference type="EC" id="7.1.1.2" evidence="4 17"/>
<accession>A0A9E8LNK5</accession>
<evidence type="ECO:0000256" key="14">
    <source>
        <dbReference type="ARBA" id="ARBA00023128"/>
    </source>
</evidence>
<evidence type="ECO:0000256" key="6">
    <source>
        <dbReference type="ARBA" id="ARBA00022448"/>
    </source>
</evidence>
<keyword evidence="8 17" id="KW-0812">Transmembrane</keyword>
<feature type="transmembrane region" description="Helical" evidence="17">
    <location>
        <begin position="7"/>
        <end position="34"/>
    </location>
</feature>
<evidence type="ECO:0000256" key="12">
    <source>
        <dbReference type="ARBA" id="ARBA00023027"/>
    </source>
</evidence>
<comment type="function">
    <text evidence="1">Core subunit of the mitochondrial membrane respiratory chain NADH dehydrogenase (Complex I) that is believed to belong to the minimal assembly required for catalysis. Complex I functions in the transfer of electrons from NADH to the respiratory chain. The immediate electron acceptor for the enzyme is believed to be ubiquinone.</text>
</comment>
<keyword evidence="10 17" id="KW-0249">Electron transport</keyword>
<evidence type="ECO:0000256" key="8">
    <source>
        <dbReference type="ARBA" id="ARBA00022692"/>
    </source>
</evidence>
<feature type="transmembrane region" description="Helical" evidence="17">
    <location>
        <begin position="377"/>
        <end position="397"/>
    </location>
</feature>
<evidence type="ECO:0000259" key="18">
    <source>
        <dbReference type="Pfam" id="PF00361"/>
    </source>
</evidence>
<dbReference type="GO" id="GO:0048039">
    <property type="term" value="F:ubiquinone binding"/>
    <property type="evidence" value="ECO:0007669"/>
    <property type="project" value="TreeGrafter"/>
</dbReference>
<evidence type="ECO:0000259" key="19">
    <source>
        <dbReference type="Pfam" id="PF01059"/>
    </source>
</evidence>
<evidence type="ECO:0000256" key="9">
    <source>
        <dbReference type="ARBA" id="ARBA00022967"/>
    </source>
</evidence>
<dbReference type="GO" id="GO:0008137">
    <property type="term" value="F:NADH dehydrogenase (ubiquinone) activity"/>
    <property type="evidence" value="ECO:0007669"/>
    <property type="project" value="UniProtKB-UniRule"/>
</dbReference>
<feature type="domain" description="NADH:quinone oxidoreductase/Mrp antiporter transmembrane" evidence="18">
    <location>
        <begin position="104"/>
        <end position="384"/>
    </location>
</feature>
<comment type="function">
    <text evidence="17">Core subunit of the mitochondrial membrane respiratory chain NADH dehydrogenase (Complex I) which catalyzes electron transfer from NADH through the respiratory chain, using ubiquinone as an electron acceptor. Essential for the catalytic activity and assembly of complex I.</text>
</comment>
<comment type="catalytic activity">
    <reaction evidence="16 17">
        <text>a ubiquinone + NADH + 5 H(+)(in) = a ubiquinol + NAD(+) + 4 H(+)(out)</text>
        <dbReference type="Rhea" id="RHEA:29091"/>
        <dbReference type="Rhea" id="RHEA-COMP:9565"/>
        <dbReference type="Rhea" id="RHEA-COMP:9566"/>
        <dbReference type="ChEBI" id="CHEBI:15378"/>
        <dbReference type="ChEBI" id="CHEBI:16389"/>
        <dbReference type="ChEBI" id="CHEBI:17976"/>
        <dbReference type="ChEBI" id="CHEBI:57540"/>
        <dbReference type="ChEBI" id="CHEBI:57945"/>
        <dbReference type="EC" id="7.1.1.2"/>
    </reaction>
</comment>
<evidence type="ECO:0000256" key="4">
    <source>
        <dbReference type="ARBA" id="ARBA00012944"/>
    </source>
</evidence>
<dbReference type="GO" id="GO:0015990">
    <property type="term" value="P:electron transport coupled proton transport"/>
    <property type="evidence" value="ECO:0007669"/>
    <property type="project" value="TreeGrafter"/>
</dbReference>
<dbReference type="InterPro" id="IPR001750">
    <property type="entry name" value="ND/Mrp_TM"/>
</dbReference>
<evidence type="ECO:0000256" key="11">
    <source>
        <dbReference type="ARBA" id="ARBA00022989"/>
    </source>
</evidence>
<feature type="transmembrane region" description="Helical" evidence="17">
    <location>
        <begin position="86"/>
        <end position="102"/>
    </location>
</feature>
<evidence type="ECO:0000256" key="10">
    <source>
        <dbReference type="ARBA" id="ARBA00022982"/>
    </source>
</evidence>
<dbReference type="Pfam" id="PF01059">
    <property type="entry name" value="Oxidored_q5_N"/>
    <property type="match status" value="1"/>
</dbReference>
<feature type="transmembrane region" description="Helical" evidence="17">
    <location>
        <begin position="166"/>
        <end position="189"/>
    </location>
</feature>
<evidence type="ECO:0000256" key="1">
    <source>
        <dbReference type="ARBA" id="ARBA00003257"/>
    </source>
</evidence>
<organism evidence="20">
    <name type="scientific">Parapsyche difformis</name>
    <dbReference type="NCBI Taxonomy" id="2904886"/>
    <lineage>
        <taxon>Eukaryota</taxon>
        <taxon>Metazoa</taxon>
        <taxon>Ecdysozoa</taxon>
        <taxon>Arthropoda</taxon>
        <taxon>Hexapoda</taxon>
        <taxon>Insecta</taxon>
        <taxon>Pterygota</taxon>
        <taxon>Neoptera</taxon>
        <taxon>Endopterygota</taxon>
        <taxon>Trichoptera</taxon>
        <taxon>Annulipalpia</taxon>
        <taxon>Hydropsychoidea</taxon>
        <taxon>Hydropsychidae</taxon>
        <taxon>Arctopsychinae</taxon>
        <taxon>Parapsyche</taxon>
    </lineage>
</organism>
<feature type="transmembrane region" description="Helical" evidence="17">
    <location>
        <begin position="418"/>
        <end position="440"/>
    </location>
</feature>
<evidence type="ECO:0000256" key="2">
    <source>
        <dbReference type="ARBA" id="ARBA00004225"/>
    </source>
</evidence>
<evidence type="ECO:0000256" key="17">
    <source>
        <dbReference type="RuleBase" id="RU003297"/>
    </source>
</evidence>
<evidence type="ECO:0000256" key="13">
    <source>
        <dbReference type="ARBA" id="ARBA00023075"/>
    </source>
</evidence>
<dbReference type="Pfam" id="PF00361">
    <property type="entry name" value="Proton_antipo_M"/>
    <property type="match status" value="1"/>
</dbReference>
<feature type="domain" description="NADH:ubiquinone oxidoreductase chain 4 N-terminal" evidence="19">
    <location>
        <begin position="1"/>
        <end position="101"/>
    </location>
</feature>
<dbReference type="CTD" id="4538"/>
<keyword evidence="13 17" id="KW-0830">Ubiquinone</keyword>
<evidence type="ECO:0000256" key="3">
    <source>
        <dbReference type="ARBA" id="ARBA00009025"/>
    </source>
</evidence>
<reference evidence="20" key="2">
    <citation type="journal article" date="2022" name="Syst. Entomol.">
        <title>Massive gene rearrangements of mitochondrial genomes and implications for the phylogeny of Trichoptera (Insecta).</title>
        <authorList>
            <person name="Ge X."/>
            <person name="Peng L."/>
            <person name="Vogler A.P."/>
            <person name="Morse J.C."/>
            <person name="Yang L."/>
            <person name="Sun C."/>
            <person name="Wang B."/>
        </authorList>
    </citation>
    <scope>NUCLEOTIDE SEQUENCE</scope>
</reference>
<gene>
    <name evidence="20" type="primary">ND4</name>
</gene>
<feature type="transmembrane region" description="Helical" evidence="17">
    <location>
        <begin position="54"/>
        <end position="74"/>
    </location>
</feature>
<dbReference type="InterPro" id="IPR003918">
    <property type="entry name" value="NADH_UbQ_OxRdtase"/>
</dbReference>
<keyword evidence="15 17" id="KW-0472">Membrane</keyword>
<keyword evidence="14 17" id="KW-0496">Mitochondrion</keyword>
<feature type="transmembrane region" description="Helical" evidence="17">
    <location>
        <begin position="243"/>
        <end position="261"/>
    </location>
</feature>
<keyword evidence="7 17" id="KW-0679">Respiratory chain</keyword>
<feature type="transmembrane region" description="Helical" evidence="17">
    <location>
        <begin position="209"/>
        <end position="231"/>
    </location>
</feature>
<comment type="similarity">
    <text evidence="3 17">Belongs to the complex I subunit 4 family.</text>
</comment>
<dbReference type="InterPro" id="IPR000260">
    <property type="entry name" value="NADH4_N"/>
</dbReference>
<keyword evidence="12 17" id="KW-0520">NAD</keyword>
<dbReference type="EMBL" id="OL677995">
    <property type="protein sequence ID" value="UZZ43683.1"/>
    <property type="molecule type" value="Genomic_DNA"/>
</dbReference>
<geneLocation type="mitochondrion" evidence="20"/>
<dbReference type="PANTHER" id="PTHR43507">
    <property type="entry name" value="NADH-UBIQUINONE OXIDOREDUCTASE CHAIN 4"/>
    <property type="match status" value="1"/>
</dbReference>
<evidence type="ECO:0000256" key="7">
    <source>
        <dbReference type="ARBA" id="ARBA00022660"/>
    </source>
</evidence>
<dbReference type="GO" id="GO:0031966">
    <property type="term" value="C:mitochondrial membrane"/>
    <property type="evidence" value="ECO:0007669"/>
    <property type="project" value="UniProtKB-SubCell"/>
</dbReference>
<dbReference type="GO" id="GO:0003954">
    <property type="term" value="F:NADH dehydrogenase activity"/>
    <property type="evidence" value="ECO:0007669"/>
    <property type="project" value="TreeGrafter"/>
</dbReference>
<proteinExistence type="inferred from homology"/>
<sequence length="442" mass="50279">MLKFIFYVLFSLGLSFFNVWVMFFGMMIFVVLLMVMELNLFMLNNVSMTLGVDFLGGGLIILSAWICGLMVLASMMIISSNCHSKFFFFINLLLLLFLTLTFSSMDMFYFYFFFESSMVPVLLMIMGWGGQPERIQAGVYLIFYTLLVSLPLFLGIYFILNSSNSVSFYLVSGFSYCFLYFVMILAFLVKMPMYFVHLWLPKAHVEAPVAGSMILAGVMLKLGGYGLMRVLKVVELVGVRLNLYWVIISLIGSLFMSLICFRQIDMKSLIACSSVVHMAMVIGGIMTLNYFGFVGSYVLMIGHGLCSSGLFILVNLIYERTGSRSLMINKGLLNIFPNLTLWWSLLVFANMAAPPSLNLLGEISLMISITAWSWSMLWVLGLVSFLSAGYSLFIYIYSQHGKMMFGVYSLGMIESREYLVLCLHWVPLNLLILKIDYFYLWV</sequence>
<dbReference type="PANTHER" id="PTHR43507:SF20">
    <property type="entry name" value="NADH-UBIQUINONE OXIDOREDUCTASE CHAIN 4"/>
    <property type="match status" value="1"/>
</dbReference>
<comment type="subcellular location">
    <subcellularLocation>
        <location evidence="2 17">Mitochondrion membrane</location>
        <topology evidence="2 17">Multi-pass membrane protein</topology>
    </subcellularLocation>
</comment>
<name>A0A9E8LNK5_9NEOP</name>
<protein>
    <recommendedName>
        <fullName evidence="5 17">NADH-ubiquinone oxidoreductase chain 4</fullName>
        <ecNumber evidence="4 17">7.1.1.2</ecNumber>
    </recommendedName>
</protein>
<feature type="transmembrane region" description="Helical" evidence="17">
    <location>
        <begin position="339"/>
        <end position="357"/>
    </location>
</feature>
<dbReference type="GO" id="GO:0042773">
    <property type="term" value="P:ATP synthesis coupled electron transport"/>
    <property type="evidence" value="ECO:0007669"/>
    <property type="project" value="InterPro"/>
</dbReference>
<keyword evidence="9" id="KW-1278">Translocase</keyword>
<dbReference type="GeneID" id="77424798"/>
<feature type="transmembrane region" description="Helical" evidence="17">
    <location>
        <begin position="141"/>
        <end position="160"/>
    </location>
</feature>
<dbReference type="PRINTS" id="PR01437">
    <property type="entry name" value="NUOXDRDTASE4"/>
</dbReference>
<feature type="transmembrane region" description="Helical" evidence="17">
    <location>
        <begin position="108"/>
        <end position="129"/>
    </location>
</feature>